<proteinExistence type="predicted"/>
<keyword evidence="1" id="KW-0812">Transmembrane</keyword>
<dbReference type="EMBL" id="BEXD01000185">
    <property type="protein sequence ID" value="GBB85073.1"/>
    <property type="molecule type" value="Genomic_DNA"/>
</dbReference>
<evidence type="ECO:0000256" key="1">
    <source>
        <dbReference type="SAM" id="Phobius"/>
    </source>
</evidence>
<feature type="non-terminal residue" evidence="2">
    <location>
        <position position="1"/>
    </location>
</feature>
<dbReference type="Proteomes" id="UP000247702">
    <property type="component" value="Unassembled WGS sequence"/>
</dbReference>
<organism evidence="2 3">
    <name type="scientific">Rhizophagus clarus</name>
    <dbReference type="NCBI Taxonomy" id="94130"/>
    <lineage>
        <taxon>Eukaryota</taxon>
        <taxon>Fungi</taxon>
        <taxon>Fungi incertae sedis</taxon>
        <taxon>Mucoromycota</taxon>
        <taxon>Glomeromycotina</taxon>
        <taxon>Glomeromycetes</taxon>
        <taxon>Glomerales</taxon>
        <taxon>Glomeraceae</taxon>
        <taxon>Rhizophagus</taxon>
    </lineage>
</organism>
<dbReference type="STRING" id="94130.A0A2Z6Q4L6"/>
<name>A0A2Z6Q4L6_9GLOM</name>
<evidence type="ECO:0000313" key="2">
    <source>
        <dbReference type="EMBL" id="GBB85073.1"/>
    </source>
</evidence>
<evidence type="ECO:0000313" key="3">
    <source>
        <dbReference type="Proteomes" id="UP000247702"/>
    </source>
</evidence>
<accession>A0A2Z6Q4L6</accession>
<comment type="caution">
    <text evidence="2">The sequence shown here is derived from an EMBL/GenBank/DDBJ whole genome shotgun (WGS) entry which is preliminary data.</text>
</comment>
<sequence length="240" mass="27964">PELYFEQTIKSGTPLGADYDILKNSFRGGLLPEKVNQVISKVWNSNSKRTVVQKKQTTIFRRSRTQSELKIDLISRQTRFASFQRLLKEFEATKRLKQCRTPLEKKISLNNNISIVPELIYPISTALIIASCDIPGIRKLCEHISALASCHRCEKRANNRNFGGMADMSDWFIIKDPVEHYQKALEWRRCKSNAERKRFVKVNGVRWSEILRLLYFDLIQFVVIDLMHCLFLGIAKWITK</sequence>
<keyword evidence="1" id="KW-1133">Transmembrane helix</keyword>
<keyword evidence="1" id="KW-0472">Membrane</keyword>
<feature type="transmembrane region" description="Helical" evidence="1">
    <location>
        <begin position="213"/>
        <end position="235"/>
    </location>
</feature>
<gene>
    <name evidence="2" type="ORF">RclHR1_11640011</name>
</gene>
<dbReference type="AlphaFoldDB" id="A0A2Z6Q4L6"/>
<keyword evidence="3" id="KW-1185">Reference proteome</keyword>
<dbReference type="PANTHER" id="PTHR46579:SF2">
    <property type="entry name" value="C2H2-TYPE DOMAIN-CONTAINING PROTEIN"/>
    <property type="match status" value="1"/>
</dbReference>
<protein>
    <submittedName>
        <fullName evidence="2">Uncharacterized protein</fullName>
    </submittedName>
</protein>
<dbReference type="PANTHER" id="PTHR46579">
    <property type="entry name" value="F5/8 TYPE C DOMAIN-CONTAINING PROTEIN-RELATED"/>
    <property type="match status" value="1"/>
</dbReference>
<reference evidence="2 3" key="1">
    <citation type="submission" date="2017-11" db="EMBL/GenBank/DDBJ databases">
        <title>The genome of Rhizophagus clarus HR1 reveals common genetic basis of auxotrophy among arbuscular mycorrhizal fungi.</title>
        <authorList>
            <person name="Kobayashi Y."/>
        </authorList>
    </citation>
    <scope>NUCLEOTIDE SEQUENCE [LARGE SCALE GENOMIC DNA]</scope>
    <source>
        <strain evidence="2 3">HR1</strain>
    </source>
</reference>